<dbReference type="Gene3D" id="3.40.50.720">
    <property type="entry name" value="NAD(P)-binding Rossmann-like Domain"/>
    <property type="match status" value="1"/>
</dbReference>
<sequence>MVKQRQQYALISGSSSGIGYALAKEFSRKGYKVIGAAPQSVIHLQKPLEEEFEIISIPCDITNLLDIDNLASVVERETGGYLDVLYNNAGIAIGNAAIDHTPEQTNLLFQVNVIGHINVTRALAPFVINAKGSIIYTSSVAARTPLSWASGYSATKAAIDAYACTLHSELEPFGVKVHSVITGGVNTNLTDIQNVEDTLAELKSSRYFVDGSLDSFMEAKNMCHSHGISPDKYAKQVVSKVNKKSKKFNLYAGSSAYLLHWLSRFAPLWFLEWVLQWIFKQLKPFRAIRRQVKEQDKLKKQ</sequence>
<dbReference type="GO" id="GO:0019433">
    <property type="term" value="P:triglyceride catabolic process"/>
    <property type="evidence" value="ECO:0007669"/>
    <property type="project" value="TreeGrafter"/>
</dbReference>
<comment type="caution">
    <text evidence="5">The sequence shown here is derived from an EMBL/GenBank/DDBJ whole genome shotgun (WGS) entry which is preliminary data.</text>
</comment>
<accession>A0A9W4TYI3</accession>
<dbReference type="AlphaFoldDB" id="A0A9W4TYI3"/>
<dbReference type="InterPro" id="IPR036291">
    <property type="entry name" value="NAD(P)-bd_dom_sf"/>
</dbReference>
<evidence type="ECO:0000256" key="2">
    <source>
        <dbReference type="ARBA" id="ARBA00022857"/>
    </source>
</evidence>
<organism evidence="5 6">
    <name type="scientific">Candida verbasci</name>
    <dbReference type="NCBI Taxonomy" id="1227364"/>
    <lineage>
        <taxon>Eukaryota</taxon>
        <taxon>Fungi</taxon>
        <taxon>Dikarya</taxon>
        <taxon>Ascomycota</taxon>
        <taxon>Saccharomycotina</taxon>
        <taxon>Pichiomycetes</taxon>
        <taxon>Debaryomycetaceae</taxon>
        <taxon>Candida/Lodderomyces clade</taxon>
        <taxon>Candida</taxon>
    </lineage>
</organism>
<evidence type="ECO:0000313" key="6">
    <source>
        <dbReference type="Proteomes" id="UP001152885"/>
    </source>
</evidence>
<dbReference type="GO" id="GO:0005811">
    <property type="term" value="C:lipid droplet"/>
    <property type="evidence" value="ECO:0007669"/>
    <property type="project" value="TreeGrafter"/>
</dbReference>
<dbReference type="OrthoDB" id="2102561at2759"/>
<dbReference type="GO" id="GO:0006654">
    <property type="term" value="P:phosphatidic acid biosynthetic process"/>
    <property type="evidence" value="ECO:0007669"/>
    <property type="project" value="TreeGrafter"/>
</dbReference>
<keyword evidence="3" id="KW-0560">Oxidoreductase</keyword>
<dbReference type="PRINTS" id="PR00081">
    <property type="entry name" value="GDHRDH"/>
</dbReference>
<evidence type="ECO:0000313" key="5">
    <source>
        <dbReference type="EMBL" id="CAI5758871.1"/>
    </source>
</evidence>
<dbReference type="InterPro" id="IPR002347">
    <property type="entry name" value="SDR_fam"/>
</dbReference>
<gene>
    <name evidence="5" type="ORF">CANVERA_P3381</name>
</gene>
<protein>
    <recommendedName>
        <fullName evidence="7">NADPH-dependent 1-acyldihydroxyacetone phosphate reductase</fullName>
    </recommendedName>
</protein>
<dbReference type="PANTHER" id="PTHR44169">
    <property type="entry name" value="NADPH-DEPENDENT 1-ACYLDIHYDROXYACETONE PHOSPHATE REDUCTASE"/>
    <property type="match status" value="1"/>
</dbReference>
<keyword evidence="2" id="KW-0521">NADP</keyword>
<dbReference type="GO" id="GO:0005783">
    <property type="term" value="C:endoplasmic reticulum"/>
    <property type="evidence" value="ECO:0007669"/>
    <property type="project" value="TreeGrafter"/>
</dbReference>
<name>A0A9W4TYI3_9ASCO</name>
<keyword evidence="6" id="KW-1185">Reference proteome</keyword>
<evidence type="ECO:0000256" key="3">
    <source>
        <dbReference type="ARBA" id="ARBA00023002"/>
    </source>
</evidence>
<dbReference type="GO" id="GO:0000140">
    <property type="term" value="F:acylglycerone-phosphate reductase (NADP+) activity"/>
    <property type="evidence" value="ECO:0007669"/>
    <property type="project" value="TreeGrafter"/>
</dbReference>
<dbReference type="Proteomes" id="UP001152885">
    <property type="component" value="Unassembled WGS sequence"/>
</dbReference>
<dbReference type="EMBL" id="CANTUO010000003">
    <property type="protein sequence ID" value="CAI5758871.1"/>
    <property type="molecule type" value="Genomic_DNA"/>
</dbReference>
<dbReference type="Pfam" id="PF00106">
    <property type="entry name" value="adh_short"/>
    <property type="match status" value="1"/>
</dbReference>
<dbReference type="InterPro" id="IPR020904">
    <property type="entry name" value="Sc_DH/Rdtase_CS"/>
</dbReference>
<dbReference type="GO" id="GO:0004806">
    <property type="term" value="F:triacylglycerol lipase activity"/>
    <property type="evidence" value="ECO:0007669"/>
    <property type="project" value="TreeGrafter"/>
</dbReference>
<dbReference type="PANTHER" id="PTHR44169:SF6">
    <property type="entry name" value="NADPH-DEPENDENT 1-ACYLDIHYDROXYACETONE PHOSPHATE REDUCTASE"/>
    <property type="match status" value="1"/>
</dbReference>
<dbReference type="SUPFAM" id="SSF51735">
    <property type="entry name" value="NAD(P)-binding Rossmann-fold domains"/>
    <property type="match status" value="1"/>
</dbReference>
<proteinExistence type="inferred from homology"/>
<evidence type="ECO:0008006" key="7">
    <source>
        <dbReference type="Google" id="ProtNLM"/>
    </source>
</evidence>
<dbReference type="PRINTS" id="PR00080">
    <property type="entry name" value="SDRFAMILY"/>
</dbReference>
<evidence type="ECO:0000256" key="4">
    <source>
        <dbReference type="RuleBase" id="RU000363"/>
    </source>
</evidence>
<evidence type="ECO:0000256" key="1">
    <source>
        <dbReference type="ARBA" id="ARBA00006484"/>
    </source>
</evidence>
<reference evidence="5" key="1">
    <citation type="submission" date="2022-12" db="EMBL/GenBank/DDBJ databases">
        <authorList>
            <person name="Brejova B."/>
        </authorList>
    </citation>
    <scope>NUCLEOTIDE SEQUENCE</scope>
</reference>
<dbReference type="PROSITE" id="PS00061">
    <property type="entry name" value="ADH_SHORT"/>
    <property type="match status" value="1"/>
</dbReference>
<comment type="similarity">
    <text evidence="1 4">Belongs to the short-chain dehydrogenases/reductases (SDR) family.</text>
</comment>